<sequence length="985" mass="109689">MRTKDIFYGAGHLRLTTSRSTLPALLLWNIRTFSMERDTYVSQPAADAGCSTALEYPDIFYGAGHLRLTTSSSTLHALLLWNIRTFSLERDTYVSQPAADAGCSTALEYQDIFCGAGHLRLATSRRRWLLYCSGISGHFLWSGTPTSRNQPLDAACSTALEYQDIFYRAGHLRLTTSSSTLHALLLWNIRTFSLERDTYVSQPAADAGCSTALEYQDIFYRAGHLRLATSRRRWLLYCSGISGHFLSSGTPTSHNQQLDTACSTALEYQDIFLGAGHLRLATSRRRWLLYCSGISGHFLWSGTPTSRNQPPTLAALLLWNIRTFSVERDTYVSQPAADAGCSTALEYQDIFCGAGHLRLATSRRRWLLYCSGISGHFLWSGTPTSRNQPPTLAALLLWNIRTFSMERDTYVSQPAARRCLLNCSGISGHFLSSGTPTSRNQPPTLASRLLWNIRTFSIERDTYVSQPAARHCMLYCSGISGHFPWSGTPTSRNQPPTLAALLLWNIRTFSVERDTYVSQPAADAGCSTALEYQDIFYGAGHLRLATSRLTLPAQLLWNIRTFSMERDTYVSQPAADAGCSTALEYQDIFCGAGHLRLATSRRRWLLYCSGISGHFLWSGTPTSRNQPPTLAALLLWNIRTFSIERDTYVSQPAADAGFSTALEYQDIFYRAGHLRLTTSSSTLPAQLLWNIRTFSLERDTYVSQPAADAGCSTALEYQDIFYGAGHLRLATSRRRWLLYCSGISGHFLSSGTPASHNQQLDTACSTALEYQDIFLGAGHLRLATSRRRWLLYCSGISGHFLSSGTPTSRNQPPTLASLLLWNIRTFSIERDTYVSQPAARHCMLYCSGISGHFLWSGTPTSRNQPPTLAALLLWNIRTFSMERDTYVSQPAARRCLLYCSGISGHFLSSGTPTSRNQPPTLASLLLWNIRTFSMERDTYVSQPAADAGCSTALEYQDIFYGAGHLRLTTSRSTIMVLVQYTKTFI</sequence>
<evidence type="ECO:0000313" key="2">
    <source>
        <dbReference type="Proteomes" id="UP001283361"/>
    </source>
</evidence>
<evidence type="ECO:0000313" key="1">
    <source>
        <dbReference type="EMBL" id="KAK3716763.1"/>
    </source>
</evidence>
<organism evidence="1 2">
    <name type="scientific">Elysia crispata</name>
    <name type="common">lettuce slug</name>
    <dbReference type="NCBI Taxonomy" id="231223"/>
    <lineage>
        <taxon>Eukaryota</taxon>
        <taxon>Metazoa</taxon>
        <taxon>Spiralia</taxon>
        <taxon>Lophotrochozoa</taxon>
        <taxon>Mollusca</taxon>
        <taxon>Gastropoda</taxon>
        <taxon>Heterobranchia</taxon>
        <taxon>Euthyneura</taxon>
        <taxon>Panpulmonata</taxon>
        <taxon>Sacoglossa</taxon>
        <taxon>Placobranchoidea</taxon>
        <taxon>Plakobranchidae</taxon>
        <taxon>Elysia</taxon>
    </lineage>
</organism>
<reference evidence="1" key="1">
    <citation type="journal article" date="2023" name="G3 (Bethesda)">
        <title>A reference genome for the long-term kleptoplast-retaining sea slug Elysia crispata morphotype clarki.</title>
        <authorList>
            <person name="Eastman K.E."/>
            <person name="Pendleton A.L."/>
            <person name="Shaikh M.A."/>
            <person name="Suttiyut T."/>
            <person name="Ogas R."/>
            <person name="Tomko P."/>
            <person name="Gavelis G."/>
            <person name="Widhalm J.R."/>
            <person name="Wisecaver J.H."/>
        </authorList>
    </citation>
    <scope>NUCLEOTIDE SEQUENCE</scope>
    <source>
        <strain evidence="1">ECLA1</strain>
    </source>
</reference>
<dbReference type="EMBL" id="JAWDGP010007466">
    <property type="protein sequence ID" value="KAK3716763.1"/>
    <property type="molecule type" value="Genomic_DNA"/>
</dbReference>
<dbReference type="Proteomes" id="UP001283361">
    <property type="component" value="Unassembled WGS sequence"/>
</dbReference>
<protein>
    <submittedName>
        <fullName evidence="1">Uncharacterized protein</fullName>
    </submittedName>
</protein>
<gene>
    <name evidence="1" type="ORF">RRG08_012034</name>
</gene>
<dbReference type="AlphaFoldDB" id="A0AAE1CNB8"/>
<comment type="caution">
    <text evidence="1">The sequence shown here is derived from an EMBL/GenBank/DDBJ whole genome shotgun (WGS) entry which is preliminary data.</text>
</comment>
<accession>A0AAE1CNB8</accession>
<keyword evidence="2" id="KW-1185">Reference proteome</keyword>
<proteinExistence type="predicted"/>
<name>A0AAE1CNB8_9GAST</name>